<protein>
    <submittedName>
        <fullName evidence="1">Uncharacterized protein</fullName>
    </submittedName>
</protein>
<keyword evidence="2" id="KW-1185">Reference proteome</keyword>
<dbReference type="EMBL" id="LHYJ01000042">
    <property type="protein sequence ID" value="KXB07879.1"/>
    <property type="molecule type" value="Genomic_DNA"/>
</dbReference>
<dbReference type="Proteomes" id="UP000070175">
    <property type="component" value="Unassembled WGS sequence"/>
</dbReference>
<dbReference type="AlphaFoldDB" id="A0A133VN66"/>
<reference evidence="1 2" key="1">
    <citation type="journal article" date="2016" name="Sci. Rep.">
        <title>Metabolic traits of an uncultured archaeal lineage -MSBL1- from brine pools of the Red Sea.</title>
        <authorList>
            <person name="Mwirichia R."/>
            <person name="Alam I."/>
            <person name="Rashid M."/>
            <person name="Vinu M."/>
            <person name="Ba-Alawi W."/>
            <person name="Anthony Kamau A."/>
            <person name="Kamanda Ngugi D."/>
            <person name="Goker M."/>
            <person name="Klenk H.P."/>
            <person name="Bajic V."/>
            <person name="Stingl U."/>
        </authorList>
    </citation>
    <scope>NUCLEOTIDE SEQUENCE [LARGE SCALE GENOMIC DNA]</scope>
    <source>
        <strain evidence="1">SCGC-AAA382N08</strain>
    </source>
</reference>
<evidence type="ECO:0000313" key="2">
    <source>
        <dbReference type="Proteomes" id="UP000070175"/>
    </source>
</evidence>
<sequence>MEKERNLKAKALEDLVVTEKCPVCGRVHKWIWPKHPPLGEKESRKCGGKEITIEIIPKSEYEEPKDAEVEDVVVELLKQAKDGDIKAKKALKKMNRLSESD</sequence>
<comment type="caution">
    <text evidence="1">The sequence shown here is derived from an EMBL/GenBank/DDBJ whole genome shotgun (WGS) entry which is preliminary data.</text>
</comment>
<accession>A0A133VN66</accession>
<organism evidence="1 2">
    <name type="scientific">candidate division MSBL1 archaeon SCGC-AAA382N08</name>
    <dbReference type="NCBI Taxonomy" id="1698285"/>
    <lineage>
        <taxon>Archaea</taxon>
        <taxon>Methanobacteriati</taxon>
        <taxon>Methanobacteriota</taxon>
        <taxon>candidate division MSBL1</taxon>
    </lineage>
</organism>
<gene>
    <name evidence="1" type="ORF">AKJ56_02200</name>
</gene>
<proteinExistence type="predicted"/>
<evidence type="ECO:0000313" key="1">
    <source>
        <dbReference type="EMBL" id="KXB07879.1"/>
    </source>
</evidence>
<name>A0A133VN66_9EURY</name>